<proteinExistence type="predicted"/>
<gene>
    <name evidence="2" type="ORF">D9615_005983</name>
</gene>
<sequence>MAQPVPYSQWNHFQLLPQNSSSSSWPAYYELPDWQTTNFNYADSAADLPDSSPSPFNDHESLPGSSRSSRRPSSPLSLSVKEEPDDAAAGCFVMELFGRQAHSTRLSQSLAPPTEVPLRATQASSDMRRMMTVFRLNPFAMHNGEGRGTVPVHHEEAHALDAEPLIFEFQLDIDGLSLDPEDLDDPAVPIGMKDADSQGLRSFSPDFELHEESLSGVNDDPGEEWRGYQHAATSPPLKMPSQRHSRGVSSPTLHRQHYPQHNFSNTGPGSRRQPRLHNSASHPYLQKAAVAADSGYASSSSSSGIHTNAHIHPQNTHAHTHAQQHHQHSSHHYQPNHRIVDAEAHTPWISTPSSSLRYDSNYNSTSAEPSSSSRSSSSSLGRSMSTYADVNLPTEHSLVPVRRWSLPDANPHPHSHPNPYPPHAQLHSHSQLHVAAPLPFIV</sequence>
<feature type="compositionally biased region" description="Low complexity" evidence="1">
    <location>
        <begin position="62"/>
        <end position="79"/>
    </location>
</feature>
<reference evidence="2 3" key="1">
    <citation type="journal article" date="2020" name="ISME J.">
        <title>Uncovering the hidden diversity of litter-decomposition mechanisms in mushroom-forming fungi.</title>
        <authorList>
            <person name="Floudas D."/>
            <person name="Bentzer J."/>
            <person name="Ahren D."/>
            <person name="Johansson T."/>
            <person name="Persson P."/>
            <person name="Tunlid A."/>
        </authorList>
    </citation>
    <scope>NUCLEOTIDE SEQUENCE [LARGE SCALE GENOMIC DNA]</scope>
    <source>
        <strain evidence="2 3">CBS 661.87</strain>
    </source>
</reference>
<comment type="caution">
    <text evidence="2">The sequence shown here is derived from an EMBL/GenBank/DDBJ whole genome shotgun (WGS) entry which is preliminary data.</text>
</comment>
<protein>
    <submittedName>
        <fullName evidence="2">Uncharacterized protein</fullName>
    </submittedName>
</protein>
<feature type="region of interest" description="Disordered" evidence="1">
    <location>
        <begin position="404"/>
        <end position="429"/>
    </location>
</feature>
<dbReference type="Proteomes" id="UP000565441">
    <property type="component" value="Unassembled WGS sequence"/>
</dbReference>
<accession>A0A8H5H9F8</accession>
<feature type="region of interest" description="Disordered" evidence="1">
    <location>
        <begin position="212"/>
        <end position="278"/>
    </location>
</feature>
<feature type="compositionally biased region" description="Basic residues" evidence="1">
    <location>
        <begin position="318"/>
        <end position="334"/>
    </location>
</feature>
<feature type="region of interest" description="Disordered" evidence="1">
    <location>
        <begin position="291"/>
        <end position="310"/>
    </location>
</feature>
<dbReference type="OrthoDB" id="3270670at2759"/>
<dbReference type="EMBL" id="JAACJP010000017">
    <property type="protein sequence ID" value="KAF5379182.1"/>
    <property type="molecule type" value="Genomic_DNA"/>
</dbReference>
<feature type="compositionally biased region" description="Low complexity" evidence="1">
    <location>
        <begin position="42"/>
        <end position="55"/>
    </location>
</feature>
<name>A0A8H5H9F8_9AGAR</name>
<feature type="region of interest" description="Disordered" evidence="1">
    <location>
        <begin position="315"/>
        <end position="334"/>
    </location>
</feature>
<evidence type="ECO:0000313" key="3">
    <source>
        <dbReference type="Proteomes" id="UP000565441"/>
    </source>
</evidence>
<evidence type="ECO:0000313" key="2">
    <source>
        <dbReference type="EMBL" id="KAF5379182.1"/>
    </source>
</evidence>
<feature type="region of interest" description="Disordered" evidence="1">
    <location>
        <begin position="352"/>
        <end position="382"/>
    </location>
</feature>
<dbReference type="AlphaFoldDB" id="A0A8H5H9F8"/>
<organism evidence="2 3">
    <name type="scientific">Tricholomella constricta</name>
    <dbReference type="NCBI Taxonomy" id="117010"/>
    <lineage>
        <taxon>Eukaryota</taxon>
        <taxon>Fungi</taxon>
        <taxon>Dikarya</taxon>
        <taxon>Basidiomycota</taxon>
        <taxon>Agaricomycotina</taxon>
        <taxon>Agaricomycetes</taxon>
        <taxon>Agaricomycetidae</taxon>
        <taxon>Agaricales</taxon>
        <taxon>Tricholomatineae</taxon>
        <taxon>Lyophyllaceae</taxon>
        <taxon>Tricholomella</taxon>
    </lineage>
</organism>
<feature type="compositionally biased region" description="Polar residues" evidence="1">
    <location>
        <begin position="247"/>
        <end position="268"/>
    </location>
</feature>
<feature type="compositionally biased region" description="Low complexity" evidence="1">
    <location>
        <begin position="291"/>
        <end position="303"/>
    </location>
</feature>
<feature type="compositionally biased region" description="Low complexity" evidence="1">
    <location>
        <begin position="360"/>
        <end position="382"/>
    </location>
</feature>
<evidence type="ECO:0000256" key="1">
    <source>
        <dbReference type="SAM" id="MobiDB-lite"/>
    </source>
</evidence>
<keyword evidence="3" id="KW-1185">Reference proteome</keyword>
<feature type="region of interest" description="Disordered" evidence="1">
    <location>
        <begin position="42"/>
        <end position="82"/>
    </location>
</feature>